<dbReference type="InterPro" id="IPR041033">
    <property type="entry name" value="SpaA_PFL_dom_1"/>
</dbReference>
<dbReference type="GO" id="GO:0005975">
    <property type="term" value="P:carbohydrate metabolic process"/>
    <property type="evidence" value="ECO:0007669"/>
    <property type="project" value="UniProtKB-ARBA"/>
</dbReference>
<evidence type="ECO:0000313" key="7">
    <source>
        <dbReference type="Proteomes" id="UP000029067"/>
    </source>
</evidence>
<dbReference type="OrthoDB" id="134475at2"/>
<feature type="domain" description="BIG2" evidence="5">
    <location>
        <begin position="856"/>
        <end position="931"/>
    </location>
</feature>
<protein>
    <submittedName>
        <fullName evidence="6">Putative surface-anchored fimbrial subunit</fullName>
    </submittedName>
</protein>
<evidence type="ECO:0000259" key="5">
    <source>
        <dbReference type="SMART" id="SM00635"/>
    </source>
</evidence>
<dbReference type="RefSeq" id="WP_034258476.1">
    <property type="nucleotide sequence ID" value="NZ_JGYV01000009.1"/>
</dbReference>
<dbReference type="PANTHER" id="PTHR36108:SF13">
    <property type="entry name" value="COLOSSIN-B-RELATED"/>
    <property type="match status" value="1"/>
</dbReference>
<keyword evidence="4" id="KW-0812">Transmembrane</keyword>
<comment type="caution">
    <text evidence="6">The sequence shown here is derived from an EMBL/GenBank/DDBJ whole genome shotgun (WGS) entry which is preliminary data.</text>
</comment>
<comment type="similarity">
    <text evidence="1">Belongs to the serine-aspartate repeat-containing protein (SDr) family.</text>
</comment>
<feature type="domain" description="BIG2" evidence="5">
    <location>
        <begin position="768"/>
        <end position="846"/>
    </location>
</feature>
<dbReference type="eggNOG" id="COG5492">
    <property type="taxonomic scope" value="Bacteria"/>
</dbReference>
<evidence type="ECO:0000256" key="1">
    <source>
        <dbReference type="ARBA" id="ARBA00007257"/>
    </source>
</evidence>
<feature type="transmembrane region" description="Helical" evidence="4">
    <location>
        <begin position="1434"/>
        <end position="1455"/>
    </location>
</feature>
<name>A0A087AWP8_9BIFI</name>
<dbReference type="InterPro" id="IPR013783">
    <property type="entry name" value="Ig-like_fold"/>
</dbReference>
<evidence type="ECO:0000256" key="2">
    <source>
        <dbReference type="ARBA" id="ARBA00022525"/>
    </source>
</evidence>
<keyword evidence="4" id="KW-0472">Membrane</keyword>
<keyword evidence="7" id="KW-1185">Reference proteome</keyword>
<evidence type="ECO:0000313" key="6">
    <source>
        <dbReference type="EMBL" id="KFI63198.1"/>
    </source>
</evidence>
<keyword evidence="3" id="KW-0732">Signal</keyword>
<organism evidence="6 7">
    <name type="scientific">Bifidobacterium cuniculi</name>
    <dbReference type="NCBI Taxonomy" id="1688"/>
    <lineage>
        <taxon>Bacteria</taxon>
        <taxon>Bacillati</taxon>
        <taxon>Actinomycetota</taxon>
        <taxon>Actinomycetes</taxon>
        <taxon>Bifidobacteriales</taxon>
        <taxon>Bifidobacteriaceae</taxon>
        <taxon>Bifidobacterium</taxon>
    </lineage>
</organism>
<dbReference type="eggNOG" id="COG4932">
    <property type="taxonomic scope" value="Bacteria"/>
</dbReference>
<accession>A0A087AWP8</accession>
<keyword evidence="2" id="KW-0964">Secreted</keyword>
<dbReference type="InterPro" id="IPR003343">
    <property type="entry name" value="Big_2"/>
</dbReference>
<sequence>MTERIQSHGQPSKVRPRLFAMFTALTMMVVCAIPSLLPFEAYADGELADGAICIPQDRPLGDDTTDSTTDDSVATWVGQDMYIGSPSTTGGATAAYGQNGQTPGQSYAVEAEGLTVVGGRLAINSIKNSWGANYGSDGKAYSGRGFRFGIVGFGGQVRPDSGDALIVAGSDSSQMSRMTDRDGKAVNVLGWNDAAPLGRGRGWLGALQTGEPAYTAKIAGNQSAAMGLKDKTPGIDYPGGSNSWTSVYDWSNGNSVAYGVNNPLSSVNINGTTTDLTNFGTTTVTAQSNELYAMEATGTVTASSSYQGDYKRTKYNSGKEGVEGENGGTKILNRTIIEATFNVNERVLRFTGDGESMLQVFKIKASDLNNNGYSGTSFAFEKIPNGASVVINVEGGNVDFHNGWRFWWAGANELGGDWSKYEIGNGYANELNTTEYQRNAYVTASKAIMWNFNEATSVTIRGGQATSAQVTAKKQYRWDNGGSWYDGDTTYPKRDYSSIATVNDDPAAAMLGSITVPNGTFDDHVTTNGRVWVGGNFYMNNPTKAYTFGDGVSEGDSSSIIDMDQERHNLQWAAIVKTNCPTIGWQKVDAAGNPIAVGTNDTKASFRVYGSLDAATSATGTPLLTVTDNQNLVDQDQTQGVFKIQNLKKNATYYIKEVGAPTGYQRSENIYRIITGDDDAAHYAKIDKVYNAQGVEITSPANKNLSGESGIVNNPSGAAVEWGKRAEGDDESPTGLAGSEWELTQTSATPNQKWTITDNTAAVTGVQILRNGQVVTGSINLETNQQVELTAQVLPSDAVQDVEWSSSSSMVSVDKGVVTVLRNANDGEDSTVTITAASVSDPTKKATVTIVCTPITVNSVTIKPSGPISMKQGDTQKLSVTTDPAGLSASWESSNADVVSVSEDGTLTALKAGTAIITAKSGDKQDTVTVTVTQPVERTSTDVYVKWTDRGQAKLYYWNDTENNNPFPGTAMSKVNCGSDSWYKFTVPLTGNFQIIVTGNNDGDKYHANGNPGVTDIPIPGTESSYYINGWYADVKEGAPSGCSVSARSSAPVRTVQSNDETQAVAELSDEVALADGAATPSGPHDVNQAVGLFKVTDLADGTYTLQETVAPAGFFLNPTVYEFKISGGNVTWTTGKSPAMVNGFPWISDVPTEFGFAKLDGGYDNEHPTTNPLAGSTWELEEFDATAKQYKHHSDVVDCVAESADKCTGADTDHRGGQFKLEKLGIGKYRLHETAAPAGYELDEDSYYYFVHDTAPTEGSPVTWAKATKNHDDKGTPTEITTVQSVGNYVNFAYNFRKTGSVNWVKVEEGNTGKVLAGSEWKLERRDGDTWTAIDPTTITDCTDTCDANGDQDKETGRFEITKLQWGEYRLTETKAPDGYNLSDKTYTFTIDASHLTGIKIQVDGKDLSDGNLIENTPGVILPETGGPGVNMGLVYLGVVLVGIAMMGCGIALCKQA</sequence>
<evidence type="ECO:0000256" key="4">
    <source>
        <dbReference type="SAM" id="Phobius"/>
    </source>
</evidence>
<dbReference type="InterPro" id="IPR026588">
    <property type="entry name" value="Choice_anch_A"/>
</dbReference>
<dbReference type="Gene3D" id="2.60.40.10">
    <property type="entry name" value="Immunoglobulins"/>
    <property type="match status" value="5"/>
</dbReference>
<dbReference type="Proteomes" id="UP000029067">
    <property type="component" value="Unassembled WGS sequence"/>
</dbReference>
<dbReference type="SMART" id="SM00635">
    <property type="entry name" value="BID_2"/>
    <property type="match status" value="2"/>
</dbReference>
<dbReference type="Pfam" id="PF17802">
    <property type="entry name" value="SpaA"/>
    <property type="match status" value="4"/>
</dbReference>
<keyword evidence="4" id="KW-1133">Transmembrane helix</keyword>
<dbReference type="STRING" id="1688.BCUN_1124"/>
<dbReference type="Pfam" id="PF02368">
    <property type="entry name" value="Big_2"/>
    <property type="match status" value="1"/>
</dbReference>
<proteinExistence type="inferred from homology"/>
<gene>
    <name evidence="6" type="ORF">BCUN_1124</name>
</gene>
<dbReference type="SUPFAM" id="SSF49373">
    <property type="entry name" value="Invasin/intimin cell-adhesion fragments"/>
    <property type="match status" value="1"/>
</dbReference>
<reference evidence="6 7" key="1">
    <citation type="submission" date="2014-03" db="EMBL/GenBank/DDBJ databases">
        <title>Genomics of Bifidobacteria.</title>
        <authorList>
            <person name="Ventura M."/>
            <person name="Milani C."/>
            <person name="Lugli G.A."/>
        </authorList>
    </citation>
    <scope>NUCLEOTIDE SEQUENCE [LARGE SCALE GENOMIC DNA]</scope>
    <source>
        <strain evidence="6 7">LMG 10738</strain>
    </source>
</reference>
<dbReference type="NCBIfam" id="TIGR04215">
    <property type="entry name" value="choice_anch_A"/>
    <property type="match status" value="1"/>
</dbReference>
<feature type="transmembrane region" description="Helical" evidence="4">
    <location>
        <begin position="18"/>
        <end position="37"/>
    </location>
</feature>
<dbReference type="Gene3D" id="2.60.40.1080">
    <property type="match status" value="2"/>
</dbReference>
<dbReference type="InterPro" id="IPR008964">
    <property type="entry name" value="Invasin/intimin_cell_adhesion"/>
</dbReference>
<dbReference type="EMBL" id="JGYV01000009">
    <property type="protein sequence ID" value="KFI63198.1"/>
    <property type="molecule type" value="Genomic_DNA"/>
</dbReference>
<evidence type="ECO:0000256" key="3">
    <source>
        <dbReference type="ARBA" id="ARBA00022729"/>
    </source>
</evidence>
<dbReference type="PANTHER" id="PTHR36108">
    <property type="entry name" value="COLOSSIN-B-RELATED"/>
    <property type="match status" value="1"/>
</dbReference>